<keyword evidence="8" id="KW-1185">Reference proteome</keyword>
<keyword evidence="5" id="KW-0688">Ribosomal frameshifting</keyword>
<gene>
    <name evidence="7" type="ORF">N7456_008278</name>
</gene>
<accession>A0A9W9FCC9</accession>
<dbReference type="PANTHER" id="PTHR10279:SF10">
    <property type="entry name" value="ORNITHINE DECARBOXYLASE ANTIZYME"/>
    <property type="match status" value="1"/>
</dbReference>
<reference evidence="7" key="2">
    <citation type="journal article" date="2023" name="IMA Fungus">
        <title>Comparative genomic study of the Penicillium genus elucidates a diverse pangenome and 15 lateral gene transfer events.</title>
        <authorList>
            <person name="Petersen C."/>
            <person name="Sorensen T."/>
            <person name="Nielsen M.R."/>
            <person name="Sondergaard T.E."/>
            <person name="Sorensen J.L."/>
            <person name="Fitzpatrick D.A."/>
            <person name="Frisvad J.C."/>
            <person name="Nielsen K.L."/>
        </authorList>
    </citation>
    <scope>NUCLEOTIDE SEQUENCE</scope>
    <source>
        <strain evidence="7">IBT 30069</strain>
    </source>
</reference>
<comment type="similarity">
    <text evidence="2">Belongs to the ODC antizyme family.</text>
</comment>
<dbReference type="OrthoDB" id="6407410at2759"/>
<evidence type="ECO:0000256" key="4">
    <source>
        <dbReference type="ARBA" id="ARBA00017712"/>
    </source>
</evidence>
<dbReference type="AlphaFoldDB" id="A0A9W9FCC9"/>
<dbReference type="InterPro" id="IPR016181">
    <property type="entry name" value="Acyl_CoA_acyltransferase"/>
</dbReference>
<dbReference type="GO" id="GO:0005737">
    <property type="term" value="C:cytoplasm"/>
    <property type="evidence" value="ECO:0007669"/>
    <property type="project" value="TreeGrafter"/>
</dbReference>
<feature type="region of interest" description="Disordered" evidence="6">
    <location>
        <begin position="31"/>
        <end position="66"/>
    </location>
</feature>
<dbReference type="PANTHER" id="PTHR10279">
    <property type="entry name" value="ORNITHINE DECARBOXYLASE ANTIZYME"/>
    <property type="match status" value="1"/>
</dbReference>
<dbReference type="InterPro" id="IPR002993">
    <property type="entry name" value="ODC_AZ"/>
</dbReference>
<protein>
    <recommendedName>
        <fullName evidence="4">Ornithine decarboxylase antizyme</fullName>
    </recommendedName>
</protein>
<dbReference type="EMBL" id="JAPQKH010000005">
    <property type="protein sequence ID" value="KAJ5097557.1"/>
    <property type="molecule type" value="Genomic_DNA"/>
</dbReference>
<dbReference type="Gene3D" id="3.40.630.60">
    <property type="match status" value="1"/>
</dbReference>
<evidence type="ECO:0000256" key="3">
    <source>
        <dbReference type="ARBA" id="ARBA00011486"/>
    </source>
</evidence>
<dbReference type="Proteomes" id="UP001149165">
    <property type="component" value="Unassembled WGS sequence"/>
</dbReference>
<organism evidence="7 8">
    <name type="scientific">Penicillium angulare</name>
    <dbReference type="NCBI Taxonomy" id="116970"/>
    <lineage>
        <taxon>Eukaryota</taxon>
        <taxon>Fungi</taxon>
        <taxon>Dikarya</taxon>
        <taxon>Ascomycota</taxon>
        <taxon>Pezizomycotina</taxon>
        <taxon>Eurotiomycetes</taxon>
        <taxon>Eurotiomycetidae</taxon>
        <taxon>Eurotiales</taxon>
        <taxon>Aspergillaceae</taxon>
        <taxon>Penicillium</taxon>
    </lineage>
</organism>
<proteinExistence type="inferred from homology"/>
<dbReference type="GO" id="GO:0005634">
    <property type="term" value="C:nucleus"/>
    <property type="evidence" value="ECO:0007669"/>
    <property type="project" value="TreeGrafter"/>
</dbReference>
<evidence type="ECO:0000256" key="2">
    <source>
        <dbReference type="ARBA" id="ARBA00008796"/>
    </source>
</evidence>
<comment type="caution">
    <text evidence="7">The sequence shown here is derived from an EMBL/GenBank/DDBJ whole genome shotgun (WGS) entry which is preliminary data.</text>
</comment>
<name>A0A9W9FCC9_9EURO</name>
<dbReference type="InterPro" id="IPR038581">
    <property type="entry name" value="ODC_AZ_sf"/>
</dbReference>
<dbReference type="GO" id="GO:0045732">
    <property type="term" value="P:positive regulation of protein catabolic process"/>
    <property type="evidence" value="ECO:0007669"/>
    <property type="project" value="TreeGrafter"/>
</dbReference>
<sequence>MTKHINNHSTPWFRVSTTALPWVPGHSGIPEVPSGSKLSTRSPPLDIPTAKNERNWPGNTRPEYKGEATHTIPEECERLFCDKLFSTFLGEGAGLNQESLGMGAFNNIQPHQIGLMHDRIRRWIEVWDYTSDAIYRGFVADMDGERTLFVFLEDGALSHGLKSGLIALFELAGTDAFDCSQIVTCVNRSQQTNEMELVRSLGWCGFNLTTLSPWVTGSDPGPTVSSKWIFLVAEV</sequence>
<evidence type="ECO:0000313" key="7">
    <source>
        <dbReference type="EMBL" id="KAJ5097557.1"/>
    </source>
</evidence>
<evidence type="ECO:0000313" key="8">
    <source>
        <dbReference type="Proteomes" id="UP001149165"/>
    </source>
</evidence>
<comment type="function">
    <text evidence="1">Ornithine decarboxylase (ODC) antizyme protein that negatively regulates ODC activity and intracellular polyamine biosynthesis in response to increased intracellular polyamine levels. Binds to ODC monomers, inhibiting the assembly of the functional ODC homodimer, and targets the monomers for ubiquitin-independent proteolytic destruction by the 26S proteasome.</text>
</comment>
<dbReference type="GO" id="GO:0008073">
    <property type="term" value="F:ornithine decarboxylase inhibitor activity"/>
    <property type="evidence" value="ECO:0007669"/>
    <property type="project" value="InterPro"/>
</dbReference>
<evidence type="ECO:0000256" key="5">
    <source>
        <dbReference type="ARBA" id="ARBA00022758"/>
    </source>
</evidence>
<reference evidence="7" key="1">
    <citation type="submission" date="2022-11" db="EMBL/GenBank/DDBJ databases">
        <authorList>
            <person name="Petersen C."/>
        </authorList>
    </citation>
    <scope>NUCLEOTIDE SEQUENCE</scope>
    <source>
        <strain evidence="7">IBT 30069</strain>
    </source>
</reference>
<evidence type="ECO:0000256" key="6">
    <source>
        <dbReference type="SAM" id="MobiDB-lite"/>
    </source>
</evidence>
<dbReference type="Pfam" id="PF02100">
    <property type="entry name" value="ODC_AZ"/>
    <property type="match status" value="1"/>
</dbReference>
<comment type="subunit">
    <text evidence="3">Interacts with ODC and thereby sterically blocks ODC homodimerization.</text>
</comment>
<dbReference type="SUPFAM" id="SSF55729">
    <property type="entry name" value="Acyl-CoA N-acyltransferases (Nat)"/>
    <property type="match status" value="1"/>
</dbReference>
<evidence type="ECO:0000256" key="1">
    <source>
        <dbReference type="ARBA" id="ARBA00002307"/>
    </source>
</evidence>
<dbReference type="GO" id="GO:0075523">
    <property type="term" value="P:viral translational frameshifting"/>
    <property type="evidence" value="ECO:0007669"/>
    <property type="project" value="UniProtKB-KW"/>
</dbReference>